<reference evidence="1" key="1">
    <citation type="submission" date="2021-07" db="EMBL/GenBank/DDBJ databases">
        <authorList>
            <person name="Catto M.A."/>
            <person name="Jacobson A."/>
            <person name="Kennedy G."/>
            <person name="Labadie P."/>
            <person name="Hunt B.G."/>
            <person name="Srinivasan R."/>
        </authorList>
    </citation>
    <scope>NUCLEOTIDE SEQUENCE</scope>
    <source>
        <strain evidence="1">PL_HMW_Pooled</strain>
        <tissue evidence="1">Head</tissue>
    </source>
</reference>
<dbReference type="Proteomes" id="UP001219518">
    <property type="component" value="Unassembled WGS sequence"/>
</dbReference>
<comment type="caution">
    <text evidence="1">The sequence shown here is derived from an EMBL/GenBank/DDBJ whole genome shotgun (WGS) entry which is preliminary data.</text>
</comment>
<accession>A0AAE1HHA2</accession>
<reference evidence="1" key="2">
    <citation type="journal article" date="2023" name="BMC Genomics">
        <title>Pest status, molecular evolution, and epigenetic factors derived from the genome assembly of Frankliniella fusca, a thysanopteran phytovirus vector.</title>
        <authorList>
            <person name="Catto M.A."/>
            <person name="Labadie P.E."/>
            <person name="Jacobson A.L."/>
            <person name="Kennedy G.G."/>
            <person name="Srinivasan R."/>
            <person name="Hunt B.G."/>
        </authorList>
    </citation>
    <scope>NUCLEOTIDE SEQUENCE</scope>
    <source>
        <strain evidence="1">PL_HMW_Pooled</strain>
    </source>
</reference>
<keyword evidence="2" id="KW-1185">Reference proteome</keyword>
<evidence type="ECO:0000313" key="1">
    <source>
        <dbReference type="EMBL" id="KAK3921164.1"/>
    </source>
</evidence>
<evidence type="ECO:0000313" key="2">
    <source>
        <dbReference type="Proteomes" id="UP001219518"/>
    </source>
</evidence>
<sequence>MKHLKKVGRGDRLPERLLAALKGLSSCFLMCRSACWLNRETFSASEAAKRRSAACGTETGDTTRPAAPAQRLLLYCSRGLLLLLARHGPGALTISLLCLLS</sequence>
<organism evidence="1 2">
    <name type="scientific">Frankliniella fusca</name>
    <dbReference type="NCBI Taxonomy" id="407009"/>
    <lineage>
        <taxon>Eukaryota</taxon>
        <taxon>Metazoa</taxon>
        <taxon>Ecdysozoa</taxon>
        <taxon>Arthropoda</taxon>
        <taxon>Hexapoda</taxon>
        <taxon>Insecta</taxon>
        <taxon>Pterygota</taxon>
        <taxon>Neoptera</taxon>
        <taxon>Paraneoptera</taxon>
        <taxon>Thysanoptera</taxon>
        <taxon>Terebrantia</taxon>
        <taxon>Thripoidea</taxon>
        <taxon>Thripidae</taxon>
        <taxon>Frankliniella</taxon>
    </lineage>
</organism>
<protein>
    <submittedName>
        <fullName evidence="1">Cytochrome P450 2D17</fullName>
    </submittedName>
</protein>
<dbReference type="EMBL" id="JAHWGI010001033">
    <property type="protein sequence ID" value="KAK3921164.1"/>
    <property type="molecule type" value="Genomic_DNA"/>
</dbReference>
<proteinExistence type="predicted"/>
<dbReference type="AlphaFoldDB" id="A0AAE1HHA2"/>
<name>A0AAE1HHA2_9NEOP</name>
<gene>
    <name evidence="1" type="ORF">KUF71_010379</name>
</gene>